<proteinExistence type="predicted"/>
<evidence type="ECO:0000256" key="1">
    <source>
        <dbReference type="SAM" id="MobiDB-lite"/>
    </source>
</evidence>
<dbReference type="Proteomes" id="UP000812966">
    <property type="component" value="Unassembled WGS sequence"/>
</dbReference>
<protein>
    <submittedName>
        <fullName evidence="2">Uncharacterized protein</fullName>
    </submittedName>
</protein>
<evidence type="ECO:0000313" key="2">
    <source>
        <dbReference type="EMBL" id="KAG7531935.1"/>
    </source>
</evidence>
<dbReference type="AlphaFoldDB" id="A0A8K0NMQ6"/>
<name>A0A8K0NMQ6_9TREE</name>
<feature type="region of interest" description="Disordered" evidence="1">
    <location>
        <begin position="1"/>
        <end position="112"/>
    </location>
</feature>
<gene>
    <name evidence="2" type="ORF">FFLO_04003</name>
</gene>
<comment type="caution">
    <text evidence="2">The sequence shown here is derived from an EMBL/GenBank/DDBJ whole genome shotgun (WGS) entry which is preliminary data.</text>
</comment>
<accession>A0A8K0NMQ6</accession>
<dbReference type="EMBL" id="JABELV010000079">
    <property type="protein sequence ID" value="KAG7531935.1"/>
    <property type="molecule type" value="Genomic_DNA"/>
</dbReference>
<sequence length="284" mass="31377">MISTLQRNIPLPLSPPASPPSPRTTAITPSQTAKTSPTIVRPAPKLASTSKAQMRKKGRRNTSTQKKNLDGSSLSTADPPPLDLNQSCCDEDHSLASYPDRPPTPPHASCSSKCSRFDYTRIALTRENYEHISALLWTLIETDMRAVMQTQSTSGAFISEVSSELPSRKSIEVDPNSSIVHALRHRYLHLPPPSAMSTRTRKGWKLSGFDHRELGFTTNHVWCQLRACAVKRASMFDKLLEAEYRSVPIMVHVQPELIGKAPLRPFNLDLHNSSGSSSLVSTRA</sequence>
<feature type="compositionally biased region" description="Polar residues" evidence="1">
    <location>
        <begin position="61"/>
        <end position="76"/>
    </location>
</feature>
<reference evidence="2" key="1">
    <citation type="submission" date="2020-04" db="EMBL/GenBank/DDBJ databases">
        <title>Analysis of mating type loci in Filobasidium floriforme.</title>
        <authorList>
            <person name="Nowrousian M."/>
        </authorList>
    </citation>
    <scope>NUCLEOTIDE SEQUENCE</scope>
    <source>
        <strain evidence="2">CBS 6242</strain>
    </source>
</reference>
<evidence type="ECO:0000313" key="3">
    <source>
        <dbReference type="Proteomes" id="UP000812966"/>
    </source>
</evidence>
<organism evidence="2 3">
    <name type="scientific">Filobasidium floriforme</name>
    <dbReference type="NCBI Taxonomy" id="5210"/>
    <lineage>
        <taxon>Eukaryota</taxon>
        <taxon>Fungi</taxon>
        <taxon>Dikarya</taxon>
        <taxon>Basidiomycota</taxon>
        <taxon>Agaricomycotina</taxon>
        <taxon>Tremellomycetes</taxon>
        <taxon>Filobasidiales</taxon>
        <taxon>Filobasidiaceae</taxon>
        <taxon>Filobasidium</taxon>
    </lineage>
</organism>
<feature type="compositionally biased region" description="Pro residues" evidence="1">
    <location>
        <begin position="12"/>
        <end position="22"/>
    </location>
</feature>
<keyword evidence="3" id="KW-1185">Reference proteome</keyword>